<organism evidence="1 2">
    <name type="scientific">Cichlidogyrus casuarinus</name>
    <dbReference type="NCBI Taxonomy" id="1844966"/>
    <lineage>
        <taxon>Eukaryota</taxon>
        <taxon>Metazoa</taxon>
        <taxon>Spiralia</taxon>
        <taxon>Lophotrochozoa</taxon>
        <taxon>Platyhelminthes</taxon>
        <taxon>Monogenea</taxon>
        <taxon>Monopisthocotylea</taxon>
        <taxon>Dactylogyridea</taxon>
        <taxon>Ancyrocephalidae</taxon>
        <taxon>Cichlidogyrus</taxon>
    </lineage>
</organism>
<protein>
    <submittedName>
        <fullName evidence="1">Uncharacterized protein</fullName>
    </submittedName>
</protein>
<sequence length="102" mass="11333">MTQIFSFEQYLMILPGDHESELEIVLDMRGLPEDAPRLADICSWNINSTLMTTVNDYNHDEKGQVVKDLMAKAGFPAPSICETTGTSQGLLCFVIRGVIIKV</sequence>
<comment type="caution">
    <text evidence="1">The sequence shown here is derived from an EMBL/GenBank/DDBJ whole genome shotgun (WGS) entry which is preliminary data.</text>
</comment>
<keyword evidence="2" id="KW-1185">Reference proteome</keyword>
<name>A0ABD2PQG4_9PLAT</name>
<evidence type="ECO:0000313" key="1">
    <source>
        <dbReference type="EMBL" id="KAL3308937.1"/>
    </source>
</evidence>
<dbReference type="AlphaFoldDB" id="A0ABD2PQG4"/>
<proteinExistence type="predicted"/>
<evidence type="ECO:0000313" key="2">
    <source>
        <dbReference type="Proteomes" id="UP001626550"/>
    </source>
</evidence>
<gene>
    <name evidence="1" type="ORF">Ciccas_012524</name>
</gene>
<dbReference type="Proteomes" id="UP001626550">
    <property type="component" value="Unassembled WGS sequence"/>
</dbReference>
<accession>A0ABD2PQG4</accession>
<reference evidence="1 2" key="1">
    <citation type="submission" date="2024-11" db="EMBL/GenBank/DDBJ databases">
        <title>Adaptive evolution of stress response genes in parasites aligns with host niche diversity.</title>
        <authorList>
            <person name="Hahn C."/>
            <person name="Resl P."/>
        </authorList>
    </citation>
    <scope>NUCLEOTIDE SEQUENCE [LARGE SCALE GENOMIC DNA]</scope>
    <source>
        <strain evidence="1">EGGRZ-B1_66</strain>
        <tissue evidence="1">Body</tissue>
    </source>
</reference>
<dbReference type="EMBL" id="JBJKFK010004508">
    <property type="protein sequence ID" value="KAL3308937.1"/>
    <property type="molecule type" value="Genomic_DNA"/>
</dbReference>